<accession>A0A402CQR0</accession>
<evidence type="ECO:0000313" key="2">
    <source>
        <dbReference type="EMBL" id="BDI34394.1"/>
    </source>
</evidence>
<evidence type="ECO:0000259" key="1">
    <source>
        <dbReference type="Pfam" id="PF01243"/>
    </source>
</evidence>
<protein>
    <submittedName>
        <fullName evidence="2">Pyridoxamine 5'-phosphate oxidase</fullName>
    </submittedName>
</protein>
<dbReference type="PANTHER" id="PTHR39336">
    <property type="entry name" value="PYRIDOXAMINE PHOSPHATE OXIDASE FAMILY PROTEIN (AFU_ORTHOLOGUE AFUA_6G11440)"/>
    <property type="match status" value="1"/>
</dbReference>
<feature type="domain" description="Pyridoxamine 5'-phosphate oxidase N-terminal" evidence="1">
    <location>
        <begin position="8"/>
        <end position="132"/>
    </location>
</feature>
<name>A0A402CQR0_9BACT</name>
<dbReference type="AlphaFoldDB" id="A0A402CQR0"/>
<dbReference type="PANTHER" id="PTHR39336:SF1">
    <property type="entry name" value="PYRIDOXAMINE PHOSPHATE OXIDASE FAMILY PROTEIN (AFU_ORTHOLOGUE AFUA_6G11440)"/>
    <property type="match status" value="1"/>
</dbReference>
<dbReference type="OrthoDB" id="115989at2"/>
<dbReference type="RefSeq" id="WP_119319762.1">
    <property type="nucleotide sequence ID" value="NZ_AP025739.1"/>
</dbReference>
<dbReference type="SUPFAM" id="SSF50475">
    <property type="entry name" value="FMN-binding split barrel"/>
    <property type="match status" value="1"/>
</dbReference>
<proteinExistence type="predicted"/>
<gene>
    <name evidence="2" type="ORF">CCAX7_64450</name>
</gene>
<reference evidence="2 3" key="1">
    <citation type="journal article" date="2019" name="Int. J. Syst. Evol. Microbiol.">
        <title>Capsulimonas corticalis gen. nov., sp. nov., an aerobic capsulated bacterium, of a novel bacterial order, Capsulimonadales ord. nov., of the class Armatimonadia of the phylum Armatimonadetes.</title>
        <authorList>
            <person name="Li J."/>
            <person name="Kudo C."/>
            <person name="Tonouchi A."/>
        </authorList>
    </citation>
    <scope>NUCLEOTIDE SEQUENCE [LARGE SCALE GENOMIC DNA]</scope>
    <source>
        <strain evidence="2 3">AX-7</strain>
    </source>
</reference>
<dbReference type="InterPro" id="IPR012349">
    <property type="entry name" value="Split_barrel_FMN-bd"/>
</dbReference>
<keyword evidence="3" id="KW-1185">Reference proteome</keyword>
<dbReference type="EMBL" id="AP025739">
    <property type="protein sequence ID" value="BDI34394.1"/>
    <property type="molecule type" value="Genomic_DNA"/>
</dbReference>
<dbReference type="Gene3D" id="2.30.110.10">
    <property type="entry name" value="Electron Transport, Fmn-binding Protein, Chain A"/>
    <property type="match status" value="1"/>
</dbReference>
<evidence type="ECO:0000313" key="3">
    <source>
        <dbReference type="Proteomes" id="UP000287394"/>
    </source>
</evidence>
<organism evidence="2 3">
    <name type="scientific">Capsulimonas corticalis</name>
    <dbReference type="NCBI Taxonomy" id="2219043"/>
    <lineage>
        <taxon>Bacteria</taxon>
        <taxon>Bacillati</taxon>
        <taxon>Armatimonadota</taxon>
        <taxon>Armatimonadia</taxon>
        <taxon>Capsulimonadales</taxon>
        <taxon>Capsulimonadaceae</taxon>
        <taxon>Capsulimonas</taxon>
    </lineage>
</organism>
<dbReference type="Pfam" id="PF01243">
    <property type="entry name" value="PNPOx_N"/>
    <property type="match status" value="1"/>
</dbReference>
<dbReference type="KEGG" id="ccot:CCAX7_64450"/>
<dbReference type="Proteomes" id="UP000287394">
    <property type="component" value="Chromosome"/>
</dbReference>
<dbReference type="InterPro" id="IPR011576">
    <property type="entry name" value="Pyridox_Oxase_N"/>
</dbReference>
<sequence>MSKQIDSIDEELSEWLRRQHVFFVATAPLCADGHINCSPKGGDSFRVLGPLEVAYQDYTGSGAETAAHLRENGRILLMFCGFEGKPNIARLHGQGEVIAPDHADYESLDALFPVNPGTRCYVRVQVERVSTSCGFSVPFMDFRSDRDTLDKFAASKGPAGLAEYRAQKNAVSIDGMPALPMPAMNDSN</sequence>